<sequence length="157" mass="17797">MQFRMKTHQLNQDQIENLLNTVQTATLATIRPDGTPYVTPIHFVFFDNQLYFHGLPLGQKIENIKSNSAVSFSAYTMEKLLLDPAENPCDTNTQYQSVLVQGNASLIPDLEVKRLVLRKIIQKYTPHLADKPLPEGMVKGTAVLQVSCREITGKYYK</sequence>
<organism evidence="1">
    <name type="scientific">bioreactor metagenome</name>
    <dbReference type="NCBI Taxonomy" id="1076179"/>
    <lineage>
        <taxon>unclassified sequences</taxon>
        <taxon>metagenomes</taxon>
        <taxon>ecological metagenomes</taxon>
    </lineage>
</organism>
<comment type="caution">
    <text evidence="1">The sequence shown here is derived from an EMBL/GenBank/DDBJ whole genome shotgun (WGS) entry which is preliminary data.</text>
</comment>
<name>A0A645I2P6_9ZZZZ</name>
<accession>A0A645I2P6</accession>
<dbReference type="EMBL" id="VSSQ01104786">
    <property type="protein sequence ID" value="MPN45136.1"/>
    <property type="molecule type" value="Genomic_DNA"/>
</dbReference>
<gene>
    <name evidence="1" type="ORF">SDC9_192703</name>
</gene>
<protein>
    <recommendedName>
        <fullName evidence="2">Pyridoxamine 5'-phosphate oxidase putative domain-containing protein</fullName>
    </recommendedName>
</protein>
<dbReference type="SUPFAM" id="SSF50475">
    <property type="entry name" value="FMN-binding split barrel"/>
    <property type="match status" value="1"/>
</dbReference>
<dbReference type="InterPro" id="IPR024747">
    <property type="entry name" value="Pyridox_Oxase-rel"/>
</dbReference>
<dbReference type="AlphaFoldDB" id="A0A645I2P6"/>
<dbReference type="Pfam" id="PF12900">
    <property type="entry name" value="Pyridox_ox_2"/>
    <property type="match status" value="1"/>
</dbReference>
<dbReference type="PANTHER" id="PTHR34071:SF2">
    <property type="entry name" value="FLAVIN-NUCLEOTIDE-BINDING PROTEIN"/>
    <property type="match status" value="1"/>
</dbReference>
<evidence type="ECO:0008006" key="2">
    <source>
        <dbReference type="Google" id="ProtNLM"/>
    </source>
</evidence>
<reference evidence="1" key="1">
    <citation type="submission" date="2019-08" db="EMBL/GenBank/DDBJ databases">
        <authorList>
            <person name="Kucharzyk K."/>
            <person name="Murdoch R.W."/>
            <person name="Higgins S."/>
            <person name="Loffler F."/>
        </authorList>
    </citation>
    <scope>NUCLEOTIDE SEQUENCE</scope>
</reference>
<dbReference type="InterPro" id="IPR012349">
    <property type="entry name" value="Split_barrel_FMN-bd"/>
</dbReference>
<proteinExistence type="predicted"/>
<dbReference type="PANTHER" id="PTHR34071">
    <property type="entry name" value="5-NITROIMIDAZOLE ANTIBIOTICS RESISTANCE PROTEIN, NIMA-FAMILY-RELATED PROTEIN-RELATED"/>
    <property type="match status" value="1"/>
</dbReference>
<dbReference type="Gene3D" id="2.30.110.10">
    <property type="entry name" value="Electron Transport, Fmn-binding Protein, Chain A"/>
    <property type="match status" value="1"/>
</dbReference>
<evidence type="ECO:0000313" key="1">
    <source>
        <dbReference type="EMBL" id="MPN45136.1"/>
    </source>
</evidence>